<dbReference type="PROSITE" id="PS50109">
    <property type="entry name" value="HIS_KIN"/>
    <property type="match status" value="1"/>
</dbReference>
<dbReference type="InterPro" id="IPR011006">
    <property type="entry name" value="CheY-like_superfamily"/>
</dbReference>
<evidence type="ECO:0000256" key="2">
    <source>
        <dbReference type="ARBA" id="ARBA00022679"/>
    </source>
</evidence>
<dbReference type="InterPro" id="IPR003018">
    <property type="entry name" value="GAF"/>
</dbReference>
<name>A0A0F7U4P7_PENBI</name>
<dbReference type="CDD" id="cd00082">
    <property type="entry name" value="HisKA"/>
    <property type="match status" value="1"/>
</dbReference>
<dbReference type="InterPro" id="IPR050956">
    <property type="entry name" value="2C_system_His_kinase"/>
</dbReference>
<keyword evidence="9" id="KW-1185">Reference proteome</keyword>
<dbReference type="SMART" id="SM00388">
    <property type="entry name" value="HisKA"/>
    <property type="match status" value="1"/>
</dbReference>
<dbReference type="Pfam" id="PF01590">
    <property type="entry name" value="GAF"/>
    <property type="match status" value="1"/>
</dbReference>
<evidence type="ECO:0000256" key="5">
    <source>
        <dbReference type="SAM" id="MobiDB-lite"/>
    </source>
</evidence>
<dbReference type="SMART" id="SM00448">
    <property type="entry name" value="REC"/>
    <property type="match status" value="1"/>
</dbReference>
<dbReference type="InterPro" id="IPR036097">
    <property type="entry name" value="HisK_dim/P_sf"/>
</dbReference>
<dbReference type="Pfam" id="PF02518">
    <property type="entry name" value="HATPase_c"/>
    <property type="match status" value="1"/>
</dbReference>
<evidence type="ECO:0000256" key="3">
    <source>
        <dbReference type="ARBA" id="ARBA00022777"/>
    </source>
</evidence>
<dbReference type="GO" id="GO:0000155">
    <property type="term" value="F:phosphorelay sensor kinase activity"/>
    <property type="evidence" value="ECO:0007669"/>
    <property type="project" value="InterPro"/>
</dbReference>
<dbReference type="SMART" id="SM00387">
    <property type="entry name" value="HATPase_c"/>
    <property type="match status" value="1"/>
</dbReference>
<dbReference type="SUPFAM" id="SSF55874">
    <property type="entry name" value="ATPase domain of HSP90 chaperone/DNA topoisomerase II/histidine kinase"/>
    <property type="match status" value="1"/>
</dbReference>
<dbReference type="FunFam" id="3.30.450.40:FF:000083">
    <property type="entry name" value="Sensor histidine kinase/response regulator, putative (AFU_orthologue AFUA_4G00660)"/>
    <property type="match status" value="1"/>
</dbReference>
<feature type="compositionally biased region" description="Pro residues" evidence="5">
    <location>
        <begin position="1026"/>
        <end position="1037"/>
    </location>
</feature>
<dbReference type="InterPro" id="IPR004358">
    <property type="entry name" value="Sig_transdc_His_kin-like_C"/>
</dbReference>
<dbReference type="Pfam" id="PF00512">
    <property type="entry name" value="HisKA"/>
    <property type="match status" value="1"/>
</dbReference>
<dbReference type="PRINTS" id="PR00344">
    <property type="entry name" value="BCTRLSENSOR"/>
</dbReference>
<feature type="modified residue" description="4-aspartylphosphate" evidence="4">
    <location>
        <position position="1099"/>
    </location>
</feature>
<dbReference type="InterPro" id="IPR005467">
    <property type="entry name" value="His_kinase_dom"/>
</dbReference>
<dbReference type="InterPro" id="IPR001789">
    <property type="entry name" value="Sig_transdc_resp-reg_receiver"/>
</dbReference>
<evidence type="ECO:0008006" key="10">
    <source>
        <dbReference type="Google" id="ProtNLM"/>
    </source>
</evidence>
<feature type="region of interest" description="Disordered" evidence="5">
    <location>
        <begin position="250"/>
        <end position="280"/>
    </location>
</feature>
<dbReference type="PANTHER" id="PTHR43719">
    <property type="entry name" value="TWO-COMPONENT HISTIDINE KINASE"/>
    <property type="match status" value="1"/>
</dbReference>
<evidence type="ECO:0000259" key="7">
    <source>
        <dbReference type="PROSITE" id="PS50110"/>
    </source>
</evidence>
<gene>
    <name evidence="8" type="ORF">PMG11_11203</name>
</gene>
<dbReference type="Pfam" id="PF00072">
    <property type="entry name" value="Response_reg"/>
    <property type="match status" value="1"/>
</dbReference>
<dbReference type="AlphaFoldDB" id="A0A0F7U4P7"/>
<dbReference type="InterPro" id="IPR003661">
    <property type="entry name" value="HisK_dim/P_dom"/>
</dbReference>
<dbReference type="CDD" id="cd17546">
    <property type="entry name" value="REC_hyHK_CKI1_RcsC-like"/>
    <property type="match status" value="1"/>
</dbReference>
<dbReference type="Gene3D" id="3.30.450.40">
    <property type="match status" value="1"/>
</dbReference>
<dbReference type="SUPFAM" id="SSF55781">
    <property type="entry name" value="GAF domain-like"/>
    <property type="match status" value="1"/>
</dbReference>
<dbReference type="FunFam" id="1.10.287.130:FF:000023">
    <property type="entry name" value="Sensor histidine kinase/response regulator, putative"/>
    <property type="match status" value="1"/>
</dbReference>
<dbReference type="EMBL" id="CDHK01000021">
    <property type="protein sequence ID" value="CEJ62710.1"/>
    <property type="molecule type" value="Genomic_DNA"/>
</dbReference>
<dbReference type="PANTHER" id="PTHR43719:SF11">
    <property type="entry name" value="HISTIDINE KINASE_RESPONSE REGULATOR, PUTATIVE-RELATED"/>
    <property type="match status" value="1"/>
</dbReference>
<dbReference type="Gene3D" id="1.10.287.130">
    <property type="match status" value="1"/>
</dbReference>
<dbReference type="STRING" id="104259.A0A0F7U4P7"/>
<feature type="compositionally biased region" description="Polar residues" evidence="5">
    <location>
        <begin position="994"/>
        <end position="1020"/>
    </location>
</feature>
<dbReference type="Gene3D" id="3.30.565.10">
    <property type="entry name" value="Histidine kinase-like ATPase, C-terminal domain"/>
    <property type="match status" value="1"/>
</dbReference>
<dbReference type="SUPFAM" id="SSF47384">
    <property type="entry name" value="Homodimeric domain of signal transducing histidine kinase"/>
    <property type="match status" value="1"/>
</dbReference>
<feature type="region of interest" description="Disordered" evidence="5">
    <location>
        <begin position="991"/>
        <end position="1037"/>
    </location>
</feature>
<evidence type="ECO:0000313" key="9">
    <source>
        <dbReference type="Proteomes" id="UP000042958"/>
    </source>
</evidence>
<dbReference type="InterPro" id="IPR029016">
    <property type="entry name" value="GAF-like_dom_sf"/>
</dbReference>
<reference evidence="9" key="1">
    <citation type="journal article" date="2015" name="Genome Announc.">
        <title>Draft genome sequence of the fungus Penicillium brasilianum MG11.</title>
        <authorList>
            <person name="Horn F."/>
            <person name="Linde J."/>
            <person name="Mattern D.J."/>
            <person name="Walther G."/>
            <person name="Guthke R."/>
            <person name="Brakhage A.A."/>
            <person name="Valiante V."/>
        </authorList>
    </citation>
    <scope>NUCLEOTIDE SEQUENCE [LARGE SCALE GENOMIC DNA]</scope>
    <source>
        <strain evidence="9">MG11</strain>
    </source>
</reference>
<dbReference type="Gene3D" id="3.40.50.2300">
    <property type="match status" value="1"/>
</dbReference>
<dbReference type="SUPFAM" id="SSF52172">
    <property type="entry name" value="CheY-like"/>
    <property type="match status" value="1"/>
</dbReference>
<dbReference type="OrthoDB" id="303614at2759"/>
<evidence type="ECO:0000259" key="6">
    <source>
        <dbReference type="PROSITE" id="PS50109"/>
    </source>
</evidence>
<dbReference type="PROSITE" id="PS50110">
    <property type="entry name" value="RESPONSE_REGULATORY"/>
    <property type="match status" value="1"/>
</dbReference>
<evidence type="ECO:0000256" key="1">
    <source>
        <dbReference type="ARBA" id="ARBA00022553"/>
    </source>
</evidence>
<keyword evidence="2" id="KW-0808">Transferase</keyword>
<organism evidence="8 9">
    <name type="scientific">Penicillium brasilianum</name>
    <dbReference type="NCBI Taxonomy" id="104259"/>
    <lineage>
        <taxon>Eukaryota</taxon>
        <taxon>Fungi</taxon>
        <taxon>Dikarya</taxon>
        <taxon>Ascomycota</taxon>
        <taxon>Pezizomycotina</taxon>
        <taxon>Eurotiomycetes</taxon>
        <taxon>Eurotiomycetidae</taxon>
        <taxon>Eurotiales</taxon>
        <taxon>Aspergillaceae</taxon>
        <taxon>Penicillium</taxon>
    </lineage>
</organism>
<evidence type="ECO:0000313" key="8">
    <source>
        <dbReference type="EMBL" id="CEJ62710.1"/>
    </source>
</evidence>
<keyword evidence="1 4" id="KW-0597">Phosphoprotein</keyword>
<evidence type="ECO:0000256" key="4">
    <source>
        <dbReference type="PROSITE-ProRule" id="PRU00169"/>
    </source>
</evidence>
<feature type="domain" description="Response regulatory" evidence="7">
    <location>
        <begin position="1048"/>
        <end position="1169"/>
    </location>
</feature>
<accession>A0A0F7U4P7</accession>
<dbReference type="InterPro" id="IPR036890">
    <property type="entry name" value="HATPase_C_sf"/>
</dbReference>
<protein>
    <recommendedName>
        <fullName evidence="10">Sensor histidine kinase/response regulator</fullName>
    </recommendedName>
</protein>
<dbReference type="Proteomes" id="UP000042958">
    <property type="component" value="Unassembled WGS sequence"/>
</dbReference>
<keyword evidence="3" id="KW-0418">Kinase</keyword>
<dbReference type="InterPro" id="IPR003594">
    <property type="entry name" value="HATPase_dom"/>
</dbReference>
<sequence>MALYAARGPNHPPTTAAERDRIRELSKYYCTFGHSDTDGSSSQAAPTGDEQPGAAYLSPDVTLNALAQLGVYRFGCNRSFISIIDGQNQHIVAEATASISLRHKDQHLPNDGIYLGFRTLDLAWGVCPHTIKLFTAQDTSLEVDTPNITANRTRYIIRNFTDEECFRYRPYVVDWPHMRFYAEVPLFSPSGHVLGSYCVVDDSPRLVFGDAEVALLQEIADAVAHHLENARIVHFHRRAEKLVKGVTDLVGNPSDSEAEPKESYPFASLPVQSDQDSKDEHAVTYSVQKEDQSSKQITDEFSLLSLDRNKSNYTENTSVLLEDEVWNVDEMIGPNGKGASSWTNSYSSQTISRSISSIFSRASAIIRDSMDLDGVLFMDAYQSNSGGQSAEPPGAWKPYSRQLHSGFRSGLASIQMGVYHGETPPQEPQPCENLGQSFTSSLKGGEKGREIVLTEQLLQKMIATFPSGQIFTLGDRANDSYYLSYHNGEEGSITELNIYREITCELANQIPEADSVLFFPLWDWNKSRWLAGTLLWTSKMQRALGMEELGFFKAFSNSIISEVARVDWDKTKNTKSNFISSISHELRSPLHGILGNTELLRATALDPGQNDMVKMIEACGLNLLDVLNHLLDFTKVNNLTTTVSQGSDNFNTDLKGLITDFDLGNLLEEVTEIMLTSQMRRRETSSAYEFQGPLGVSAELPVSKDRKTLSVVVRIEDQNAWKVRSVAGAWRRIVMSLVGNSMKWAQHGLIEVSLSRIKTDGFGPVLAHLSVTDTGSGISQDYLKHSVFSPFSQENPLSEGVGLGLSLVRKLVAFLGGHVDVKSELNVGTQVDIYIPINSCDKDSSETNACNEVPDSRPAIRACLVGFNEFPDLTEVPTGILSTEAKRKLSIQSSLSNVILTQPNWSVSFAETLEKADGDIAIIEDSRLQQLIQTDALALAQTKIQRFIVLGEKNSIAGDYANINFVRVSHPYGPRKLFNALESILKNPRFSVTPPETETQPNQALSTIQDAPSGSESPMQHETAPAPVPHNPATEAPPPLVEKDDKPHVLIVDDNNINLKILSTFVRKMGCSYETASNGLIALKKYKESEKPFTYILMDLSMPVMDGLVSTKRIRLFEKETGAPASCIMAVTGVASAEMQQEGKMVGLDDYLIKPVSLQGLKKAMNMIS</sequence>
<feature type="domain" description="Histidine kinase" evidence="6">
    <location>
        <begin position="581"/>
        <end position="839"/>
    </location>
</feature>
<proteinExistence type="predicted"/>